<proteinExistence type="predicted"/>
<gene>
    <name evidence="1" type="ORF">AFUS01_LOCUS2851</name>
</gene>
<keyword evidence="2" id="KW-1185">Reference proteome</keyword>
<dbReference type="EMBL" id="CAJVCH010016747">
    <property type="protein sequence ID" value="CAG7681714.1"/>
    <property type="molecule type" value="Genomic_DNA"/>
</dbReference>
<protein>
    <submittedName>
        <fullName evidence="1">Uncharacterized protein</fullName>
    </submittedName>
</protein>
<dbReference type="AlphaFoldDB" id="A0A8J2J913"/>
<accession>A0A8J2J913</accession>
<evidence type="ECO:0000313" key="2">
    <source>
        <dbReference type="Proteomes" id="UP000708208"/>
    </source>
</evidence>
<sequence>MCPGLSEVDLADMKNVKLEVFTLNATELTCPRCSIWQEFIRQQTQLQTLEISISCAMRLRSDFFCPVNPNSTIFLQSVIVTLWGMEGYFPFDFRHLDEAVNLRNLELVRHSQTRSQLSRPELLNVSKIPMGLISLTLNGFLISADDVPVLLEQTLKLRNLILIDCGFGLDIGVLLEHILCISQHPSYATAIIDFNSPVISSDEAMTILSDEMDRHKLIFQYLFEIPSNKNHRFWFVHPDRVELAKGKSTLEKAGYSKDILLSCDVLSEYTHRFYFDDEFDDQDEADDMLGGEIYHNDMQPDDYHQEPIPIVT</sequence>
<comment type="caution">
    <text evidence="1">The sequence shown here is derived from an EMBL/GenBank/DDBJ whole genome shotgun (WGS) entry which is preliminary data.</text>
</comment>
<reference evidence="1" key="1">
    <citation type="submission" date="2021-06" db="EMBL/GenBank/DDBJ databases">
        <authorList>
            <person name="Hodson N. C."/>
            <person name="Mongue J. A."/>
            <person name="Jaron S. K."/>
        </authorList>
    </citation>
    <scope>NUCLEOTIDE SEQUENCE</scope>
</reference>
<dbReference type="Proteomes" id="UP000708208">
    <property type="component" value="Unassembled WGS sequence"/>
</dbReference>
<organism evidence="1 2">
    <name type="scientific">Allacma fusca</name>
    <dbReference type="NCBI Taxonomy" id="39272"/>
    <lineage>
        <taxon>Eukaryota</taxon>
        <taxon>Metazoa</taxon>
        <taxon>Ecdysozoa</taxon>
        <taxon>Arthropoda</taxon>
        <taxon>Hexapoda</taxon>
        <taxon>Collembola</taxon>
        <taxon>Symphypleona</taxon>
        <taxon>Sminthuridae</taxon>
        <taxon>Allacma</taxon>
    </lineage>
</organism>
<name>A0A8J2J913_9HEXA</name>
<evidence type="ECO:0000313" key="1">
    <source>
        <dbReference type="EMBL" id="CAG7681714.1"/>
    </source>
</evidence>